<comment type="caution">
    <text evidence="2">The sequence shown here is derived from an EMBL/GenBank/DDBJ whole genome shotgun (WGS) entry which is preliminary data.</text>
</comment>
<feature type="region of interest" description="Disordered" evidence="1">
    <location>
        <begin position="103"/>
        <end position="125"/>
    </location>
</feature>
<dbReference type="Proteomes" id="UP000756921">
    <property type="component" value="Unassembled WGS sequence"/>
</dbReference>
<sequence length="125" mass="13707">MLRLQGLACLPPACLPPPASRHQARPPIARFDMPTARETRKWILTPNEIEVRRQPKMPSSAQDAFVSQRPHRQPKTPSSATDPVGRTWLLHQEATSGLHAVAQNQNTSPATMPAARVAHISSPGQ</sequence>
<proteinExistence type="predicted"/>
<keyword evidence="3" id="KW-1185">Reference proteome</keyword>
<name>A0A9P6KRH2_9PLEO</name>
<dbReference type="EMBL" id="WJXW01000005">
    <property type="protein sequence ID" value="KAF9736150.1"/>
    <property type="molecule type" value="Genomic_DNA"/>
</dbReference>
<accession>A0A9P6KRH2</accession>
<evidence type="ECO:0000313" key="2">
    <source>
        <dbReference type="EMBL" id="KAF9736150.1"/>
    </source>
</evidence>
<protein>
    <submittedName>
        <fullName evidence="2">Uncharacterized protein</fullName>
    </submittedName>
</protein>
<gene>
    <name evidence="2" type="ORF">PMIN01_06065</name>
</gene>
<dbReference type="AlphaFoldDB" id="A0A9P6KRH2"/>
<reference evidence="2" key="1">
    <citation type="journal article" date="2020" name="Mol. Plant Microbe Interact.">
        <title>Genome Sequence of the Biocontrol Agent Coniothyrium minitans strain Conio (IMI 134523).</title>
        <authorList>
            <person name="Patel D."/>
            <person name="Shittu T.A."/>
            <person name="Baroncelli R."/>
            <person name="Muthumeenakshi S."/>
            <person name="Osborne T.H."/>
            <person name="Janganan T.K."/>
            <person name="Sreenivasaprasad S."/>
        </authorList>
    </citation>
    <scope>NUCLEOTIDE SEQUENCE</scope>
    <source>
        <strain evidence="2">Conio</strain>
    </source>
</reference>
<evidence type="ECO:0000256" key="1">
    <source>
        <dbReference type="SAM" id="MobiDB-lite"/>
    </source>
</evidence>
<organism evidence="2 3">
    <name type="scientific">Paraphaeosphaeria minitans</name>
    <dbReference type="NCBI Taxonomy" id="565426"/>
    <lineage>
        <taxon>Eukaryota</taxon>
        <taxon>Fungi</taxon>
        <taxon>Dikarya</taxon>
        <taxon>Ascomycota</taxon>
        <taxon>Pezizomycotina</taxon>
        <taxon>Dothideomycetes</taxon>
        <taxon>Pleosporomycetidae</taxon>
        <taxon>Pleosporales</taxon>
        <taxon>Massarineae</taxon>
        <taxon>Didymosphaeriaceae</taxon>
        <taxon>Paraphaeosphaeria</taxon>
    </lineage>
</organism>
<evidence type="ECO:0000313" key="3">
    <source>
        <dbReference type="Proteomes" id="UP000756921"/>
    </source>
</evidence>
<feature type="region of interest" description="Disordered" evidence="1">
    <location>
        <begin position="51"/>
        <end position="85"/>
    </location>
</feature>